<dbReference type="InterPro" id="IPR029058">
    <property type="entry name" value="AB_hydrolase_fold"/>
</dbReference>
<accession>A0A5C6TTV6</accession>
<dbReference type="InterPro" id="IPR000073">
    <property type="entry name" value="AB_hydrolase_1"/>
</dbReference>
<keyword evidence="1 3" id="KW-0378">Hydrolase</keyword>
<protein>
    <submittedName>
        <fullName evidence="3">Alpha/beta hydrolase</fullName>
    </submittedName>
</protein>
<organism evidence="3 4">
    <name type="scientific">Allosphingosinicella ginsenosidimutans</name>
    <dbReference type="NCBI Taxonomy" id="1176539"/>
    <lineage>
        <taxon>Bacteria</taxon>
        <taxon>Pseudomonadati</taxon>
        <taxon>Pseudomonadota</taxon>
        <taxon>Alphaproteobacteria</taxon>
        <taxon>Sphingomonadales</taxon>
        <taxon>Sphingomonadaceae</taxon>
        <taxon>Allosphingosinicella</taxon>
    </lineage>
</organism>
<name>A0A5C6TTV6_9SPHN</name>
<feature type="domain" description="AB hydrolase-1" evidence="2">
    <location>
        <begin position="23"/>
        <end position="259"/>
    </location>
</feature>
<dbReference type="GO" id="GO:0016787">
    <property type="term" value="F:hydrolase activity"/>
    <property type="evidence" value="ECO:0007669"/>
    <property type="project" value="UniProtKB-KW"/>
</dbReference>
<dbReference type="Proteomes" id="UP000321249">
    <property type="component" value="Unassembled WGS sequence"/>
</dbReference>
<dbReference type="InterPro" id="IPR000639">
    <property type="entry name" value="Epox_hydrolase-like"/>
</dbReference>
<dbReference type="PANTHER" id="PTHR43798:SF31">
    <property type="entry name" value="AB HYDROLASE SUPERFAMILY PROTEIN YCLE"/>
    <property type="match status" value="1"/>
</dbReference>
<sequence>MAGFTASDGAHIAYRDVGQGTPIVLLHGLMAHGGFFEKQAPLADRFRLISIDLRGHGGSRMAGGRPTVERIAADVAELAEALDLESAVGVGWSLGATVLWHVLDGPAGARFAGAVVIDMTARVLNDAEWDLGLSIEACEARSAAIRDDFDSFARAAGEAIFAQPVTAEHRALADWAAGEFAANDAAAIGAVWESLVRQDVRALLAGIRHPTLIVHGAKSQLYGADTADHLVAALPQAHAVRFEGSGHAPHLEEPDLFNRTLEDFAGRLTRAASSRNP</sequence>
<keyword evidence="4" id="KW-1185">Reference proteome</keyword>
<dbReference type="EMBL" id="VOQQ01000001">
    <property type="protein sequence ID" value="TXC63777.1"/>
    <property type="molecule type" value="Genomic_DNA"/>
</dbReference>
<evidence type="ECO:0000256" key="1">
    <source>
        <dbReference type="ARBA" id="ARBA00022801"/>
    </source>
</evidence>
<dbReference type="SUPFAM" id="SSF53474">
    <property type="entry name" value="alpha/beta-Hydrolases"/>
    <property type="match status" value="1"/>
</dbReference>
<evidence type="ECO:0000313" key="3">
    <source>
        <dbReference type="EMBL" id="TXC63777.1"/>
    </source>
</evidence>
<evidence type="ECO:0000313" key="4">
    <source>
        <dbReference type="Proteomes" id="UP000321249"/>
    </source>
</evidence>
<evidence type="ECO:0000259" key="2">
    <source>
        <dbReference type="Pfam" id="PF12697"/>
    </source>
</evidence>
<dbReference type="AlphaFoldDB" id="A0A5C6TTV6"/>
<proteinExistence type="predicted"/>
<dbReference type="GO" id="GO:0016020">
    <property type="term" value="C:membrane"/>
    <property type="evidence" value="ECO:0007669"/>
    <property type="project" value="TreeGrafter"/>
</dbReference>
<dbReference type="InterPro" id="IPR050266">
    <property type="entry name" value="AB_hydrolase_sf"/>
</dbReference>
<dbReference type="PANTHER" id="PTHR43798">
    <property type="entry name" value="MONOACYLGLYCEROL LIPASE"/>
    <property type="match status" value="1"/>
</dbReference>
<dbReference type="OrthoDB" id="9779853at2"/>
<comment type="caution">
    <text evidence="3">The sequence shown here is derived from an EMBL/GenBank/DDBJ whole genome shotgun (WGS) entry which is preliminary data.</text>
</comment>
<reference evidence="3 4" key="1">
    <citation type="journal article" date="2015" name="J. Microbiol.">
        <title>Sphingosinicella ginsenosidimutans sp. nov., with ginsenoside converting activity.</title>
        <authorList>
            <person name="Kim J.K."/>
            <person name="Kang M.S."/>
            <person name="Park S.C."/>
            <person name="Kim K.M."/>
            <person name="Choi K."/>
            <person name="Yoon M.H."/>
            <person name="Im W.T."/>
        </authorList>
    </citation>
    <scope>NUCLEOTIDE SEQUENCE [LARGE SCALE GENOMIC DNA]</scope>
    <source>
        <strain evidence="3 4">BS-11</strain>
    </source>
</reference>
<dbReference type="Pfam" id="PF12697">
    <property type="entry name" value="Abhydrolase_6"/>
    <property type="match status" value="1"/>
</dbReference>
<dbReference type="PRINTS" id="PR00412">
    <property type="entry name" value="EPOXHYDRLASE"/>
</dbReference>
<gene>
    <name evidence="3" type="ORF">FRZ32_08945</name>
</gene>
<dbReference type="RefSeq" id="WP_147043184.1">
    <property type="nucleotide sequence ID" value="NZ_BAABIR010000004.1"/>
</dbReference>
<dbReference type="Gene3D" id="3.40.50.1820">
    <property type="entry name" value="alpha/beta hydrolase"/>
    <property type="match status" value="1"/>
</dbReference>